<sequence length="103" mass="11691">DAVPYRTKPRQYSAAKTEFLRDYGNQLEGFELVYRNNQSRWACAAIPVGKKGPKEEFRCANDYRPVNKRTVPIAGAMPNLLVVIAKVKGACFLATFDLFKGFW</sequence>
<dbReference type="KEGG" id="psoj:PHYSODRAFT_420002"/>
<dbReference type="InterPro" id="IPR043502">
    <property type="entry name" value="DNA/RNA_pol_sf"/>
</dbReference>
<dbReference type="Gene3D" id="3.30.70.270">
    <property type="match status" value="1"/>
</dbReference>
<dbReference type="InParanoid" id="G4YNW5"/>
<organism evidence="1 2">
    <name type="scientific">Phytophthora sojae (strain P6497)</name>
    <name type="common">Soybean stem and root rot agent</name>
    <name type="synonym">Phytophthora megasperma f. sp. glycines</name>
    <dbReference type="NCBI Taxonomy" id="1094619"/>
    <lineage>
        <taxon>Eukaryota</taxon>
        <taxon>Sar</taxon>
        <taxon>Stramenopiles</taxon>
        <taxon>Oomycota</taxon>
        <taxon>Peronosporomycetes</taxon>
        <taxon>Peronosporales</taxon>
        <taxon>Peronosporaceae</taxon>
        <taxon>Phytophthora</taxon>
    </lineage>
</organism>
<name>G4YNW5_PHYSP</name>
<reference evidence="1 2" key="1">
    <citation type="journal article" date="2006" name="Science">
        <title>Phytophthora genome sequences uncover evolutionary origins and mechanisms of pathogenesis.</title>
        <authorList>
            <person name="Tyler B.M."/>
            <person name="Tripathy S."/>
            <person name="Zhang X."/>
            <person name="Dehal P."/>
            <person name="Jiang R.H."/>
            <person name="Aerts A."/>
            <person name="Arredondo F.D."/>
            <person name="Baxter L."/>
            <person name="Bensasson D."/>
            <person name="Beynon J.L."/>
            <person name="Chapman J."/>
            <person name="Damasceno C.M."/>
            <person name="Dorrance A.E."/>
            <person name="Dou D."/>
            <person name="Dickerman A.W."/>
            <person name="Dubchak I.L."/>
            <person name="Garbelotto M."/>
            <person name="Gijzen M."/>
            <person name="Gordon S.G."/>
            <person name="Govers F."/>
            <person name="Grunwald N.J."/>
            <person name="Huang W."/>
            <person name="Ivors K.L."/>
            <person name="Jones R.W."/>
            <person name="Kamoun S."/>
            <person name="Krampis K."/>
            <person name="Lamour K.H."/>
            <person name="Lee M.K."/>
            <person name="McDonald W.H."/>
            <person name="Medina M."/>
            <person name="Meijer H.J."/>
            <person name="Nordberg E.K."/>
            <person name="Maclean D.J."/>
            <person name="Ospina-Giraldo M.D."/>
            <person name="Morris P.F."/>
            <person name="Phuntumart V."/>
            <person name="Putnam N.H."/>
            <person name="Rash S."/>
            <person name="Rose J.K."/>
            <person name="Sakihama Y."/>
            <person name="Salamov A.A."/>
            <person name="Savidor A."/>
            <person name="Scheuring C.F."/>
            <person name="Smith B.M."/>
            <person name="Sobral B.W."/>
            <person name="Terry A."/>
            <person name="Torto-Alalibo T.A."/>
            <person name="Win J."/>
            <person name="Xu Z."/>
            <person name="Zhang H."/>
            <person name="Grigoriev I.V."/>
            <person name="Rokhsar D.S."/>
            <person name="Boore J.L."/>
        </authorList>
    </citation>
    <scope>NUCLEOTIDE SEQUENCE [LARGE SCALE GENOMIC DNA]</scope>
    <source>
        <strain evidence="1 2">P6497</strain>
    </source>
</reference>
<proteinExistence type="predicted"/>
<dbReference type="RefSeq" id="XP_009517947.1">
    <property type="nucleotide sequence ID" value="XM_009519652.1"/>
</dbReference>
<evidence type="ECO:0000313" key="2">
    <source>
        <dbReference type="Proteomes" id="UP000002640"/>
    </source>
</evidence>
<accession>G4YNW5</accession>
<dbReference type="SUPFAM" id="SSF56672">
    <property type="entry name" value="DNA/RNA polymerases"/>
    <property type="match status" value="1"/>
</dbReference>
<gene>
    <name evidence="1" type="ORF">PHYSODRAFT_420002</name>
</gene>
<dbReference type="EMBL" id="JH159151">
    <property type="protein sequence ID" value="EGZ30672.1"/>
    <property type="molecule type" value="Genomic_DNA"/>
</dbReference>
<dbReference type="AlphaFoldDB" id="G4YNW5"/>
<dbReference type="Gene3D" id="3.10.10.10">
    <property type="entry name" value="HIV Type 1 Reverse Transcriptase, subunit A, domain 1"/>
    <property type="match status" value="1"/>
</dbReference>
<dbReference type="Proteomes" id="UP000002640">
    <property type="component" value="Unassembled WGS sequence"/>
</dbReference>
<feature type="non-terminal residue" evidence="1">
    <location>
        <position position="1"/>
    </location>
</feature>
<dbReference type="InterPro" id="IPR051320">
    <property type="entry name" value="Viral_Replic_Matur_Polypro"/>
</dbReference>
<dbReference type="PANTHER" id="PTHR33064">
    <property type="entry name" value="POL PROTEIN"/>
    <property type="match status" value="1"/>
</dbReference>
<protein>
    <submittedName>
        <fullName evidence="1">Uncharacterized protein</fullName>
    </submittedName>
</protein>
<keyword evidence="2" id="KW-1185">Reference proteome</keyword>
<dbReference type="GeneID" id="20652097"/>
<dbReference type="PANTHER" id="PTHR33064:SF37">
    <property type="entry name" value="RIBONUCLEASE H"/>
    <property type="match status" value="1"/>
</dbReference>
<dbReference type="InterPro" id="IPR043128">
    <property type="entry name" value="Rev_trsase/Diguanyl_cyclase"/>
</dbReference>
<feature type="non-terminal residue" evidence="1">
    <location>
        <position position="103"/>
    </location>
</feature>
<evidence type="ECO:0000313" key="1">
    <source>
        <dbReference type="EMBL" id="EGZ30672.1"/>
    </source>
</evidence>
<dbReference type="SMR" id="G4YNW5"/>